<name>M7ZMI8_TRIUA</name>
<reference evidence="1" key="1">
    <citation type="journal article" date="2013" name="Nature">
        <title>Draft genome of the wheat A-genome progenitor Triticum urartu.</title>
        <authorList>
            <person name="Ling H.Q."/>
            <person name="Zhao S."/>
            <person name="Liu D."/>
            <person name="Wang J."/>
            <person name="Sun H."/>
            <person name="Zhang C."/>
            <person name="Fan H."/>
            <person name="Li D."/>
            <person name="Dong L."/>
            <person name="Tao Y."/>
            <person name="Gao C."/>
            <person name="Wu H."/>
            <person name="Li Y."/>
            <person name="Cui Y."/>
            <person name="Guo X."/>
            <person name="Zheng S."/>
            <person name="Wang B."/>
            <person name="Yu K."/>
            <person name="Liang Q."/>
            <person name="Yang W."/>
            <person name="Lou X."/>
            <person name="Chen J."/>
            <person name="Feng M."/>
            <person name="Jian J."/>
            <person name="Zhang X."/>
            <person name="Luo G."/>
            <person name="Jiang Y."/>
            <person name="Liu J."/>
            <person name="Wang Z."/>
            <person name="Sha Y."/>
            <person name="Zhang B."/>
            <person name="Wu H."/>
            <person name="Tang D."/>
            <person name="Shen Q."/>
            <person name="Xue P."/>
            <person name="Zou S."/>
            <person name="Wang X."/>
            <person name="Liu X."/>
            <person name="Wang F."/>
            <person name="Yang Y."/>
            <person name="An X."/>
            <person name="Dong Z."/>
            <person name="Zhang K."/>
            <person name="Zhang X."/>
            <person name="Luo M.C."/>
            <person name="Dvorak J."/>
            <person name="Tong Y."/>
            <person name="Wang J."/>
            <person name="Yang H."/>
            <person name="Li Z."/>
            <person name="Wang D."/>
            <person name="Zhang A."/>
            <person name="Wang J."/>
        </authorList>
    </citation>
    <scope>NUCLEOTIDE SEQUENCE</scope>
</reference>
<dbReference type="AlphaFoldDB" id="M7ZMI8"/>
<gene>
    <name evidence="1" type="ORF">TRIUR3_13645</name>
</gene>
<dbReference type="EMBL" id="KD193239">
    <property type="protein sequence ID" value="EMS53535.1"/>
    <property type="molecule type" value="Genomic_DNA"/>
</dbReference>
<accession>M7ZMI8</accession>
<evidence type="ECO:0000313" key="1">
    <source>
        <dbReference type="EMBL" id="EMS53535.1"/>
    </source>
</evidence>
<organism evidence="1">
    <name type="scientific">Triticum urartu</name>
    <name type="common">Red wild einkorn</name>
    <name type="synonym">Crithodium urartu</name>
    <dbReference type="NCBI Taxonomy" id="4572"/>
    <lineage>
        <taxon>Eukaryota</taxon>
        <taxon>Viridiplantae</taxon>
        <taxon>Streptophyta</taxon>
        <taxon>Embryophyta</taxon>
        <taxon>Tracheophyta</taxon>
        <taxon>Spermatophyta</taxon>
        <taxon>Magnoliopsida</taxon>
        <taxon>Liliopsida</taxon>
        <taxon>Poales</taxon>
        <taxon>Poaceae</taxon>
        <taxon>BOP clade</taxon>
        <taxon>Pooideae</taxon>
        <taxon>Triticodae</taxon>
        <taxon>Triticeae</taxon>
        <taxon>Triticinae</taxon>
        <taxon>Triticum</taxon>
    </lineage>
</organism>
<proteinExistence type="predicted"/>
<sequence length="184" mass="19747">MYAYGRGAVNAGIETVVLLSTEAARDLGTSTLARRRGSRGQRQVRQIREVEEEGMEKEKGDEGWPCRGGLHGELRRGALLLASARASSCSWFERGRGKSGRRGALWLDVGGGQRSCRRSSPATRWGSVRSTAWRGPSPVGLGEQDEAEQEGVQVELGDEGRSGAAGQSARGQEAGACAAWLDRF</sequence>
<protein>
    <submittedName>
        <fullName evidence="1">Uncharacterized protein</fullName>
    </submittedName>
</protein>